<evidence type="ECO:0000313" key="1">
    <source>
        <dbReference type="EMBL" id="SUE34157.1"/>
    </source>
</evidence>
<evidence type="ECO:0000313" key="2">
    <source>
        <dbReference type="Proteomes" id="UP000255233"/>
    </source>
</evidence>
<gene>
    <name evidence="1" type="ORF">NCTC11190_01375</name>
</gene>
<reference evidence="1 2" key="1">
    <citation type="submission" date="2018-06" db="EMBL/GenBank/DDBJ databases">
        <authorList>
            <consortium name="Pathogen Informatics"/>
            <person name="Doyle S."/>
        </authorList>
    </citation>
    <scope>NUCLEOTIDE SEQUENCE [LARGE SCALE GENOMIC DNA]</scope>
    <source>
        <strain evidence="1 2">NCTC11190</strain>
    </source>
</reference>
<protein>
    <submittedName>
        <fullName evidence="1">Uncharacterized protein</fullName>
    </submittedName>
</protein>
<keyword evidence="2" id="KW-1185">Reference proteome</keyword>
<name>A0A379MTI9_9BACT</name>
<dbReference type="Proteomes" id="UP000255233">
    <property type="component" value="Unassembled WGS sequence"/>
</dbReference>
<sequence length="66" mass="7321">MACSLEKNALNINKLHHSFPSFSPYICVPLKRGENPMGLCSAFMRMANSGEKMVAERMQSGRELCG</sequence>
<proteinExistence type="predicted"/>
<organism evidence="1 2">
    <name type="scientific">Rikenella microfusus</name>
    <dbReference type="NCBI Taxonomy" id="28139"/>
    <lineage>
        <taxon>Bacteria</taxon>
        <taxon>Pseudomonadati</taxon>
        <taxon>Bacteroidota</taxon>
        <taxon>Bacteroidia</taxon>
        <taxon>Bacteroidales</taxon>
        <taxon>Rikenellaceae</taxon>
        <taxon>Rikenella</taxon>
    </lineage>
</organism>
<accession>A0A379MTI9</accession>
<dbReference type="AlphaFoldDB" id="A0A379MTI9"/>
<dbReference type="EMBL" id="UGVL01000001">
    <property type="protein sequence ID" value="SUE34157.1"/>
    <property type="molecule type" value="Genomic_DNA"/>
</dbReference>